<dbReference type="Pfam" id="PF13527">
    <property type="entry name" value="Acetyltransf_9"/>
    <property type="match status" value="1"/>
</dbReference>
<keyword evidence="2" id="KW-0808">Transferase</keyword>
<dbReference type="Proteomes" id="UP000463337">
    <property type="component" value="Unassembled WGS sequence"/>
</dbReference>
<dbReference type="RefSeq" id="WP_008772940.1">
    <property type="nucleotide sequence ID" value="NZ_AP019729.1"/>
</dbReference>
<dbReference type="EMBL" id="WKMW01000005">
    <property type="protein sequence ID" value="MRY84098.1"/>
    <property type="molecule type" value="Genomic_DNA"/>
</dbReference>
<evidence type="ECO:0000313" key="2">
    <source>
        <dbReference type="EMBL" id="CUQ55923.1"/>
    </source>
</evidence>
<gene>
    <name evidence="2" type="ORF">ERS852560_04216</name>
    <name evidence="6" type="ORF">GKD54_04235</name>
    <name evidence="5" type="ORF">GKD58_07520</name>
    <name evidence="4" type="ORF">GKD59_19165</name>
    <name evidence="7" type="ORF">HHO38_18245</name>
    <name evidence="3" type="ORF">PN612_21080</name>
</gene>
<dbReference type="PROSITE" id="PS51186">
    <property type="entry name" value="GNAT"/>
    <property type="match status" value="1"/>
</dbReference>
<dbReference type="EMBL" id="CP051672">
    <property type="protein sequence ID" value="QJE30104.1"/>
    <property type="molecule type" value="Genomic_DNA"/>
</dbReference>
<evidence type="ECO:0000313" key="12">
    <source>
        <dbReference type="Proteomes" id="UP000501982"/>
    </source>
</evidence>
<reference evidence="3" key="4">
    <citation type="submission" date="2023-01" db="EMBL/GenBank/DDBJ databases">
        <title>Human gut microbiome strain richness.</title>
        <authorList>
            <person name="Chen-Liaw A."/>
        </authorList>
    </citation>
    <scope>NUCLEOTIDE SEQUENCE</scope>
    <source>
        <strain evidence="3">D35st1_E5_D35t1_190705</strain>
    </source>
</reference>
<dbReference type="EMBL" id="CZBM01000027">
    <property type="protein sequence ID" value="CUQ55923.1"/>
    <property type="molecule type" value="Genomic_DNA"/>
</dbReference>
<proteinExistence type="predicted"/>
<dbReference type="PANTHER" id="PTHR43617">
    <property type="entry name" value="L-AMINO ACID N-ACETYLTRANSFERASE"/>
    <property type="match status" value="1"/>
</dbReference>
<protein>
    <submittedName>
        <fullName evidence="3 4">N-acetyltransferase</fullName>
    </submittedName>
    <submittedName>
        <fullName evidence="2">Predicted acetyltransferase</fullName>
    </submittedName>
</protein>
<reference evidence="9 10" key="2">
    <citation type="journal article" date="2019" name="Nat. Med.">
        <title>A library of human gut bacterial isolates paired with longitudinal multiomics data enables mechanistic microbiome research.</title>
        <authorList>
            <person name="Poyet M."/>
            <person name="Groussin M."/>
            <person name="Gibbons S.M."/>
            <person name="Avila-Pacheco J."/>
            <person name="Jiang X."/>
            <person name="Kearney S.M."/>
            <person name="Perrotta A.R."/>
            <person name="Berdy B."/>
            <person name="Zhao S."/>
            <person name="Lieberman T.D."/>
            <person name="Swanson P.K."/>
            <person name="Smith M."/>
            <person name="Roesemann S."/>
            <person name="Alexander J.E."/>
            <person name="Rich S.A."/>
            <person name="Livny J."/>
            <person name="Vlamakis H."/>
            <person name="Clish C."/>
            <person name="Bullock K."/>
            <person name="Deik A."/>
            <person name="Scott J."/>
            <person name="Pierce K.A."/>
            <person name="Xavier R.J."/>
            <person name="Alm E.J."/>
        </authorList>
    </citation>
    <scope>NUCLEOTIDE SEQUENCE [LARGE SCALE GENOMIC DNA]</scope>
    <source>
        <strain evidence="6 11">BIOML-A10</strain>
        <strain evidence="5 9">BIOML-A11</strain>
        <strain evidence="4 10">BIOML-A41</strain>
    </source>
</reference>
<dbReference type="EMBL" id="WKLT01000023">
    <property type="protein sequence ID" value="MRY59985.1"/>
    <property type="molecule type" value="Genomic_DNA"/>
</dbReference>
<dbReference type="EMBL" id="JAQMPX010000152">
    <property type="protein sequence ID" value="MDB9140984.1"/>
    <property type="molecule type" value="Genomic_DNA"/>
</dbReference>
<dbReference type="Proteomes" id="UP000471216">
    <property type="component" value="Unassembled WGS sequence"/>
</dbReference>
<dbReference type="Gene3D" id="3.40.630.30">
    <property type="match status" value="1"/>
</dbReference>
<name>A0A174X8F9_PARDI</name>
<evidence type="ECO:0000313" key="10">
    <source>
        <dbReference type="Proteomes" id="UP000463337"/>
    </source>
</evidence>
<dbReference type="GO" id="GO:0016747">
    <property type="term" value="F:acyltransferase activity, transferring groups other than amino-acyl groups"/>
    <property type="evidence" value="ECO:0007669"/>
    <property type="project" value="InterPro"/>
</dbReference>
<evidence type="ECO:0000313" key="8">
    <source>
        <dbReference type="Proteomes" id="UP000095332"/>
    </source>
</evidence>
<dbReference type="InterPro" id="IPR000182">
    <property type="entry name" value="GNAT_dom"/>
</dbReference>
<sequence length="178" mass="20178">MNKEIKIRPEQENDFQAVREVVELAFRDVEDSDQSEPYLVERLRKTDAYIPELSLVAELNGEIIGHLMMSKVEIVSEDQSVISLGLAPVSVVPKYQRIGVGSALIREAHKRAGELGYKSAVLLGHKDYYPRFGYKRAIDFGIEFPFDVPSEYCMVVELAPEGLKNVHGMIKYAKPFME</sequence>
<organism evidence="2 8">
    <name type="scientific">Parabacteroides distasonis</name>
    <dbReference type="NCBI Taxonomy" id="823"/>
    <lineage>
        <taxon>Bacteria</taxon>
        <taxon>Pseudomonadati</taxon>
        <taxon>Bacteroidota</taxon>
        <taxon>Bacteroidia</taxon>
        <taxon>Bacteroidales</taxon>
        <taxon>Tannerellaceae</taxon>
        <taxon>Parabacteroides</taxon>
    </lineage>
</organism>
<evidence type="ECO:0000313" key="9">
    <source>
        <dbReference type="Proteomes" id="UP000450599"/>
    </source>
</evidence>
<dbReference type="PANTHER" id="PTHR43617:SF2">
    <property type="entry name" value="UPF0039 PROTEIN SLL0451"/>
    <property type="match status" value="1"/>
</dbReference>
<evidence type="ECO:0000259" key="1">
    <source>
        <dbReference type="PROSITE" id="PS51186"/>
    </source>
</evidence>
<dbReference type="Proteomes" id="UP000501982">
    <property type="component" value="Chromosome"/>
</dbReference>
<dbReference type="SUPFAM" id="SSF55729">
    <property type="entry name" value="Acyl-CoA N-acyltransferases (Nat)"/>
    <property type="match status" value="1"/>
</dbReference>
<evidence type="ECO:0000313" key="3">
    <source>
        <dbReference type="EMBL" id="MDB9140984.1"/>
    </source>
</evidence>
<reference evidence="2 8" key="1">
    <citation type="submission" date="2015-09" db="EMBL/GenBank/DDBJ databases">
        <authorList>
            <consortium name="Pathogen Informatics"/>
        </authorList>
    </citation>
    <scope>NUCLEOTIDE SEQUENCE [LARGE SCALE GENOMIC DNA]</scope>
    <source>
        <strain evidence="2 8">2789STDY5834948</strain>
    </source>
</reference>
<dbReference type="Proteomes" id="UP001211522">
    <property type="component" value="Unassembled WGS sequence"/>
</dbReference>
<dbReference type="InterPro" id="IPR050276">
    <property type="entry name" value="MshD_Acetyltransferase"/>
</dbReference>
<dbReference type="InterPro" id="IPR016181">
    <property type="entry name" value="Acyl_CoA_acyltransferase"/>
</dbReference>
<dbReference type="AlphaFoldDB" id="A0A174X8F9"/>
<evidence type="ECO:0000313" key="5">
    <source>
        <dbReference type="EMBL" id="MRY84098.1"/>
    </source>
</evidence>
<evidence type="ECO:0000313" key="4">
    <source>
        <dbReference type="EMBL" id="MRY59985.1"/>
    </source>
</evidence>
<evidence type="ECO:0000313" key="6">
    <source>
        <dbReference type="EMBL" id="MRZ05439.1"/>
    </source>
</evidence>
<evidence type="ECO:0000313" key="7">
    <source>
        <dbReference type="EMBL" id="QJE30104.1"/>
    </source>
</evidence>
<reference evidence="7 12" key="3">
    <citation type="submission" date="2020-04" db="EMBL/GenBank/DDBJ databases">
        <title>Complete Genomes and Methylome analysis of CBBP consortium that reverse antibiotic-induced susceptibility to vancomycin-resistant Enterococcus faecium infection.</title>
        <authorList>
            <person name="Fomenkov A."/>
            <person name="Zhang Z."/>
            <person name="Pamer E."/>
            <person name="Roberts R.J."/>
        </authorList>
    </citation>
    <scope>NUCLEOTIDE SEQUENCE [LARGE SCALE GENOMIC DNA]</scope>
    <source>
        <strain evidence="12">CBBP</strain>
        <strain evidence="7">CBBP-1</strain>
    </source>
</reference>
<accession>A0A174X8F9</accession>
<dbReference type="Proteomes" id="UP000095332">
    <property type="component" value="Unassembled WGS sequence"/>
</dbReference>
<dbReference type="CDD" id="cd04301">
    <property type="entry name" value="NAT_SF"/>
    <property type="match status" value="1"/>
</dbReference>
<dbReference type="Proteomes" id="UP000450599">
    <property type="component" value="Unassembled WGS sequence"/>
</dbReference>
<feature type="domain" description="N-acetyltransferase" evidence="1">
    <location>
        <begin position="5"/>
        <end position="159"/>
    </location>
</feature>
<dbReference type="EMBL" id="WKMX01000003">
    <property type="protein sequence ID" value="MRZ05439.1"/>
    <property type="molecule type" value="Genomic_DNA"/>
</dbReference>
<evidence type="ECO:0000313" key="11">
    <source>
        <dbReference type="Proteomes" id="UP000471216"/>
    </source>
</evidence>